<dbReference type="Gene3D" id="3.40.50.1700">
    <property type="entry name" value="Glycoside hydrolase family 3 C-terminal domain"/>
    <property type="match status" value="1"/>
</dbReference>
<gene>
    <name evidence="8" type="ORF">QEH52_02305</name>
</gene>
<evidence type="ECO:0000313" key="8">
    <source>
        <dbReference type="EMBL" id="MDQ8206323.1"/>
    </source>
</evidence>
<dbReference type="EC" id="3.2.1.21" evidence="3"/>
<evidence type="ECO:0000259" key="7">
    <source>
        <dbReference type="SMART" id="SM01217"/>
    </source>
</evidence>
<dbReference type="InterPro" id="IPR017853">
    <property type="entry name" value="GH"/>
</dbReference>
<dbReference type="RefSeq" id="WP_308948360.1">
    <property type="nucleotide sequence ID" value="NZ_JARXHW010000003.1"/>
</dbReference>
<evidence type="ECO:0000313" key="9">
    <source>
        <dbReference type="Proteomes" id="UP001225316"/>
    </source>
</evidence>
<dbReference type="Gene3D" id="3.20.20.300">
    <property type="entry name" value="Glycoside hydrolase, family 3, N-terminal domain"/>
    <property type="match status" value="1"/>
</dbReference>
<dbReference type="PANTHER" id="PTHR30620">
    <property type="entry name" value="PERIPLASMIC BETA-GLUCOSIDASE-RELATED"/>
    <property type="match status" value="1"/>
</dbReference>
<evidence type="ECO:0000256" key="3">
    <source>
        <dbReference type="ARBA" id="ARBA00012744"/>
    </source>
</evidence>
<proteinExistence type="inferred from homology"/>
<keyword evidence="4" id="KW-0732">Signal</keyword>
<dbReference type="SUPFAM" id="SSF52279">
    <property type="entry name" value="Beta-D-glucan exohydrolase, C-terminal domain"/>
    <property type="match status" value="1"/>
</dbReference>
<dbReference type="InterPro" id="IPR036962">
    <property type="entry name" value="Glyco_hydro_3_N_sf"/>
</dbReference>
<evidence type="ECO:0000256" key="6">
    <source>
        <dbReference type="ARBA" id="ARBA00023295"/>
    </source>
</evidence>
<protein>
    <recommendedName>
        <fullName evidence="3">beta-glucosidase</fullName>
        <ecNumber evidence="3">3.2.1.21</ecNumber>
    </recommendedName>
</protein>
<dbReference type="InterPro" id="IPR002772">
    <property type="entry name" value="Glyco_hydro_3_C"/>
</dbReference>
<evidence type="ECO:0000256" key="5">
    <source>
        <dbReference type="ARBA" id="ARBA00022801"/>
    </source>
</evidence>
<reference evidence="8 9" key="1">
    <citation type="submission" date="2023-04" db="EMBL/GenBank/DDBJ databases">
        <title>A novel bacteria isolated from coastal sediment.</title>
        <authorList>
            <person name="Liu X.-J."/>
            <person name="Du Z.-J."/>
        </authorList>
    </citation>
    <scope>NUCLEOTIDE SEQUENCE [LARGE SCALE GENOMIC DNA]</scope>
    <source>
        <strain evidence="8 9">SDUM461003</strain>
    </source>
</reference>
<comment type="catalytic activity">
    <reaction evidence="1">
        <text>Hydrolysis of terminal, non-reducing beta-D-glucosyl residues with release of beta-D-glucose.</text>
        <dbReference type="EC" id="3.2.1.21"/>
    </reaction>
</comment>
<dbReference type="InterPro" id="IPR051915">
    <property type="entry name" value="Cellulose_Degrad_GH3"/>
</dbReference>
<evidence type="ECO:0000256" key="2">
    <source>
        <dbReference type="ARBA" id="ARBA00005336"/>
    </source>
</evidence>
<evidence type="ECO:0000256" key="4">
    <source>
        <dbReference type="ARBA" id="ARBA00022729"/>
    </source>
</evidence>
<feature type="domain" description="Fibronectin type III-like" evidence="7">
    <location>
        <begin position="640"/>
        <end position="709"/>
    </location>
</feature>
<comment type="similarity">
    <text evidence="2">Belongs to the glycosyl hydrolase 3 family.</text>
</comment>
<keyword evidence="5 8" id="KW-0378">Hydrolase</keyword>
<dbReference type="Proteomes" id="UP001225316">
    <property type="component" value="Unassembled WGS sequence"/>
</dbReference>
<dbReference type="Gene3D" id="2.60.40.10">
    <property type="entry name" value="Immunoglobulins"/>
    <property type="match status" value="1"/>
</dbReference>
<dbReference type="InterPro" id="IPR026891">
    <property type="entry name" value="Fn3-like"/>
</dbReference>
<dbReference type="PANTHER" id="PTHR30620:SF16">
    <property type="entry name" value="LYSOSOMAL BETA GLUCOSIDASE"/>
    <property type="match status" value="1"/>
</dbReference>
<dbReference type="Pfam" id="PF14310">
    <property type="entry name" value="Fn3-like"/>
    <property type="match status" value="1"/>
</dbReference>
<dbReference type="Pfam" id="PF01915">
    <property type="entry name" value="Glyco_hydro_3_C"/>
    <property type="match status" value="1"/>
</dbReference>
<sequence>MKTAHPYQNPQNPVETRVDDLMQRMTLEEKVGQLMQVNGQNREEALEKLDSQHAGSFLQIRWDWLADFIEAASKTRLGIPLILGNDCIHGFSFWKDATILPTQLAAACSWNTDLMEQGARITAEEMVHSGCSWTFSPVLCITRDLRWGRVGETFGEDPYLIGEFAAAMISGYQGEDLSAENAVLACAKHYAGYSETLGGRDASEAELSRRKLKSFFLPPFQRAVEAGVGTFMTGYQAIDGQPSTANRWLLRETLKDEWGFDGFLVTDWNNVGHMVENQKVCRDYTEAAKVAMEAGNDMIMTTPDFYQGCLDAVNSGQLDIKWVDDAVRRILRYKFKLGLFENPRMPDLPKVDERKQAPAHREVALKMARESAVLLENNGVLPIQSGQVKKIAVLGPNADDHLAQLGDWSLGSGQAIKNSEHNKEAVVTLLDGIQNHFDGEVLYEKGCEILSDATDGIEAAVNAAQQADLAVVVLGDCKGLMGEWLSTATLELQGPQLQLLQAVRDTGVKTVVVLVHSKPSILPAVVTEADAVVELFNPGIRGGDAFAEILTGQTNPSGKLTVSVPRHIGQCPVFYNQVRGQHGDRYADLTQAPLYPFGYGKSYNTYRYENARLKQAQLGLQDHVEVSVDVTNEGDYDGYEIVQAYISDLYTSATWPLKELKGYARVKLAPGATETVHIRIPVSACSIVTVDGERIVEPGEFQCLVGASSRDEDLVALDFIVLPTPS</sequence>
<keyword evidence="9" id="KW-1185">Reference proteome</keyword>
<evidence type="ECO:0000256" key="1">
    <source>
        <dbReference type="ARBA" id="ARBA00000448"/>
    </source>
</evidence>
<dbReference type="SUPFAM" id="SSF51445">
    <property type="entry name" value="(Trans)glycosidases"/>
    <property type="match status" value="1"/>
</dbReference>
<dbReference type="GO" id="GO:0016787">
    <property type="term" value="F:hydrolase activity"/>
    <property type="evidence" value="ECO:0007669"/>
    <property type="project" value="UniProtKB-KW"/>
</dbReference>
<dbReference type="EMBL" id="JARXHW010000003">
    <property type="protein sequence ID" value="MDQ8206323.1"/>
    <property type="molecule type" value="Genomic_DNA"/>
</dbReference>
<accession>A0ABU1AQA9</accession>
<dbReference type="SMART" id="SM01217">
    <property type="entry name" value="Fn3_like"/>
    <property type="match status" value="1"/>
</dbReference>
<dbReference type="PRINTS" id="PR00133">
    <property type="entry name" value="GLHYDRLASE3"/>
</dbReference>
<name>A0ABU1AQA9_9BACT</name>
<dbReference type="Pfam" id="PF00933">
    <property type="entry name" value="Glyco_hydro_3"/>
    <property type="match status" value="1"/>
</dbReference>
<dbReference type="InterPro" id="IPR001764">
    <property type="entry name" value="Glyco_hydro_3_N"/>
</dbReference>
<dbReference type="InterPro" id="IPR036881">
    <property type="entry name" value="Glyco_hydro_3_C_sf"/>
</dbReference>
<keyword evidence="6" id="KW-0326">Glycosidase</keyword>
<comment type="caution">
    <text evidence="8">The sequence shown here is derived from an EMBL/GenBank/DDBJ whole genome shotgun (WGS) entry which is preliminary data.</text>
</comment>
<dbReference type="InterPro" id="IPR013783">
    <property type="entry name" value="Ig-like_fold"/>
</dbReference>
<organism evidence="8 9">
    <name type="scientific">Thalassobacterium maritimum</name>
    <dbReference type="NCBI Taxonomy" id="3041265"/>
    <lineage>
        <taxon>Bacteria</taxon>
        <taxon>Pseudomonadati</taxon>
        <taxon>Verrucomicrobiota</taxon>
        <taxon>Opitutia</taxon>
        <taxon>Puniceicoccales</taxon>
        <taxon>Coraliomargaritaceae</taxon>
        <taxon>Thalassobacterium</taxon>
    </lineage>
</organism>